<dbReference type="PANTHER" id="PTHR10882">
    <property type="entry name" value="DIPHTHINE SYNTHASE"/>
    <property type="match status" value="1"/>
</dbReference>
<sequence>MLKVKKMLYLVGLGLYDEKDISINGLEAIKSADVVYAEFYTARLFGGDLKSLESLAGVTINILRREEVEEENLPLKQAKTKDVVFLTAGDPLMATTHADILMEARKNGIPTRVIHASSILSAAPGIAGLQAYKFGKVTTIPRPENNYFPHSPYQVIAENRKMGLHTLVLLDIQAHRDYYMTANEGLEYLLRVENERNEGIITTDTLAVVIARAGSPEPLVRAHRVDVLVEEDFGGPLHCMIIPGDLHFLEAEGLVILGGAPEHILQE</sequence>
<feature type="binding site" evidence="6 7">
    <location>
        <position position="15"/>
    </location>
    <ligand>
        <name>S-adenosyl-L-methionine</name>
        <dbReference type="ChEBI" id="CHEBI:59789"/>
    </ligand>
</feature>
<keyword evidence="11" id="KW-1185">Reference proteome</keyword>
<evidence type="ECO:0000256" key="7">
    <source>
        <dbReference type="PIRSR" id="PIRSR036432-1"/>
    </source>
</evidence>
<dbReference type="EMBL" id="LN734822">
    <property type="protein sequence ID" value="CEL25173.1"/>
    <property type="molecule type" value="Genomic_DNA"/>
</dbReference>
<dbReference type="HAMAP" id="MF_01084">
    <property type="entry name" value="Diphthine_synth"/>
    <property type="match status" value="1"/>
</dbReference>
<evidence type="ECO:0000313" key="11">
    <source>
        <dbReference type="Proteomes" id="UP000062768"/>
    </source>
</evidence>
<dbReference type="Proteomes" id="UP000062768">
    <property type="component" value="Chromosome I"/>
</dbReference>
<dbReference type="PATRIC" id="fig|2162.10.peg.1604"/>
<evidence type="ECO:0000256" key="1">
    <source>
        <dbReference type="ARBA" id="ARBA00005156"/>
    </source>
</evidence>
<evidence type="ECO:0000256" key="3">
    <source>
        <dbReference type="ARBA" id="ARBA00022603"/>
    </source>
</evidence>
<feature type="binding site" evidence="6 7">
    <location>
        <position position="93"/>
    </location>
    <ligand>
        <name>S-adenosyl-L-methionine</name>
        <dbReference type="ChEBI" id="CHEBI:59789"/>
    </ligand>
</feature>
<evidence type="ECO:0000313" key="10">
    <source>
        <dbReference type="EMBL" id="CEL25173.1"/>
    </source>
</evidence>
<protein>
    <recommendedName>
        <fullName evidence="6">Diphthine synthase</fullName>
        <ecNumber evidence="6">2.1.1.98</ecNumber>
    </recommendedName>
    <alternativeName>
        <fullName evidence="6">Diphthamide biosynthesis methyltransferase</fullName>
    </alternativeName>
</protein>
<keyword evidence="4 6" id="KW-0808">Transferase</keyword>
<evidence type="ECO:0000256" key="4">
    <source>
        <dbReference type="ARBA" id="ARBA00022679"/>
    </source>
</evidence>
<dbReference type="InterPro" id="IPR014777">
    <property type="entry name" value="4pyrrole_Mease_sub1"/>
</dbReference>
<dbReference type="InterPro" id="IPR035996">
    <property type="entry name" value="4pyrrol_Methylase_sf"/>
</dbReference>
<dbReference type="InterPro" id="IPR004551">
    <property type="entry name" value="Dphthn_synthase"/>
</dbReference>
<dbReference type="GO" id="GO:0032259">
    <property type="term" value="P:methylation"/>
    <property type="evidence" value="ECO:0007669"/>
    <property type="project" value="UniProtKB-KW"/>
</dbReference>
<keyword evidence="5 6" id="KW-0949">S-adenosyl-L-methionine</keyword>
<dbReference type="EC" id="2.1.1.98" evidence="6"/>
<dbReference type="Pfam" id="PF00590">
    <property type="entry name" value="TP_methylase"/>
    <property type="match status" value="1"/>
</dbReference>
<dbReference type="PANTHER" id="PTHR10882:SF0">
    <property type="entry name" value="DIPHTHINE METHYL ESTER SYNTHASE"/>
    <property type="match status" value="1"/>
</dbReference>
<dbReference type="SUPFAM" id="SSF53790">
    <property type="entry name" value="Tetrapyrrole methylase"/>
    <property type="match status" value="1"/>
</dbReference>
<dbReference type="GO" id="GO:0004164">
    <property type="term" value="F:diphthine synthase activity"/>
    <property type="evidence" value="ECO:0007669"/>
    <property type="project" value="UniProtKB-UniRule"/>
</dbReference>
<feature type="binding site" evidence="6 7">
    <location>
        <position position="170"/>
    </location>
    <ligand>
        <name>S-adenosyl-L-methionine</name>
        <dbReference type="ChEBI" id="CHEBI:59789"/>
    </ligand>
</feature>
<gene>
    <name evidence="6 9" type="primary">dphB</name>
    <name evidence="9" type="ORF">DSM1535_0480</name>
    <name evidence="10" type="ORF">MB9_1538</name>
</gene>
<comment type="function">
    <text evidence="6">S-adenosyl-L-methionine-dependent methyltransferase that catalyzes the trimethylation of the amino group of the modified target histidine residue in translation elongation factor 2 (EF-2), to form an intermediate called diphthine. The three successive methylation reactions represent the second step of diphthamide biosynthesis.</text>
</comment>
<evidence type="ECO:0000256" key="6">
    <source>
        <dbReference type="HAMAP-Rule" id="MF_01084"/>
    </source>
</evidence>
<dbReference type="InterPro" id="IPR000878">
    <property type="entry name" value="4pyrrol_Mease"/>
</dbReference>
<dbReference type="PIRSF" id="PIRSF036432">
    <property type="entry name" value="Diphthine_synth"/>
    <property type="match status" value="1"/>
</dbReference>
<accession>A0A090JTS8</accession>
<evidence type="ECO:0000259" key="8">
    <source>
        <dbReference type="Pfam" id="PF00590"/>
    </source>
</evidence>
<dbReference type="GO" id="GO:0017183">
    <property type="term" value="P:protein histidyl modification to diphthamide"/>
    <property type="evidence" value="ECO:0007669"/>
    <property type="project" value="UniProtKB-UniRule"/>
</dbReference>
<feature type="binding site" evidence="6 7">
    <location>
        <position position="238"/>
    </location>
    <ligand>
        <name>S-adenosyl-L-methionine</name>
        <dbReference type="ChEBI" id="CHEBI:59789"/>
    </ligand>
</feature>
<dbReference type="AlphaFoldDB" id="A0A090JTS8"/>
<reference evidence="10" key="2">
    <citation type="submission" date="2014-09" db="EMBL/GenBank/DDBJ databases">
        <authorList>
            <person name="Bishop-Lilly K.A."/>
            <person name="Broomall S.M."/>
            <person name="Chain P.S."/>
            <person name="Chertkov O."/>
            <person name="Coyne S.R."/>
            <person name="Daligault H.E."/>
            <person name="Davenport K.W."/>
            <person name="Erkkila T."/>
            <person name="Frey K.G."/>
            <person name="Gibbons H.S."/>
            <person name="Gu W."/>
            <person name="Jaissle J."/>
            <person name="Johnson S.L."/>
            <person name="Koroleva G.I."/>
            <person name="Ladner J.T."/>
            <person name="Lo C.-C."/>
            <person name="Minogue T.D."/>
            <person name="Munk C."/>
            <person name="Palacios G.F."/>
            <person name="Redden C.L."/>
            <person name="Rosenzweig C.N."/>
            <person name="Scholz M.B."/>
            <person name="Teshima H."/>
            <person name="Xu Y."/>
        </authorList>
    </citation>
    <scope>NUCLEOTIDE SEQUENCE</scope>
    <source>
        <strain evidence="10">Mb9</strain>
    </source>
</reference>
<reference evidence="9" key="1">
    <citation type="submission" date="2014-08" db="EMBL/GenBank/DDBJ databases">
        <authorList>
            <person name="Wibberg D."/>
        </authorList>
    </citation>
    <scope>NUCLEOTIDE SEQUENCE</scope>
</reference>
<proteinExistence type="inferred from homology"/>
<dbReference type="EMBL" id="LN515531">
    <property type="protein sequence ID" value="CEA12841.1"/>
    <property type="molecule type" value="Genomic_DNA"/>
</dbReference>
<keyword evidence="3 6" id="KW-0489">Methyltransferase</keyword>
<name>A0A090JTS8_METFO</name>
<evidence type="ECO:0000256" key="2">
    <source>
        <dbReference type="ARBA" id="ARBA00006729"/>
    </source>
</evidence>
<feature type="binding site" evidence="6 7">
    <location>
        <position position="213"/>
    </location>
    <ligand>
        <name>S-adenosyl-L-methionine</name>
        <dbReference type="ChEBI" id="CHEBI:59789"/>
    </ligand>
</feature>
<dbReference type="KEGG" id="mfi:DSM1535_0480"/>
<comment type="pathway">
    <text evidence="1 6">Protein modification; peptidyl-diphthamide biosynthesis.</text>
</comment>
<evidence type="ECO:0000256" key="5">
    <source>
        <dbReference type="ARBA" id="ARBA00022691"/>
    </source>
</evidence>
<feature type="binding site" evidence="6 7">
    <location>
        <begin position="118"/>
        <end position="119"/>
    </location>
    <ligand>
        <name>S-adenosyl-L-methionine</name>
        <dbReference type="ChEBI" id="CHEBI:59789"/>
    </ligand>
</feature>
<dbReference type="NCBIfam" id="TIGR00522">
    <property type="entry name" value="dph5"/>
    <property type="match status" value="1"/>
</dbReference>
<dbReference type="Gene3D" id="3.40.1010.10">
    <property type="entry name" value="Cobalt-precorrin-4 Transmethylase, Domain 1"/>
    <property type="match status" value="1"/>
</dbReference>
<dbReference type="CDD" id="cd11647">
    <property type="entry name" value="DHP5_DphB"/>
    <property type="match status" value="1"/>
</dbReference>
<organism evidence="9">
    <name type="scientific">Methanobacterium formicicum</name>
    <dbReference type="NCBI Taxonomy" id="2162"/>
    <lineage>
        <taxon>Archaea</taxon>
        <taxon>Methanobacteriati</taxon>
        <taxon>Methanobacteriota</taxon>
        <taxon>Methanomada group</taxon>
        <taxon>Methanobacteria</taxon>
        <taxon>Methanobacteriales</taxon>
        <taxon>Methanobacteriaceae</taxon>
        <taxon>Methanobacterium</taxon>
    </lineage>
</organism>
<dbReference type="Gene3D" id="3.30.950.10">
    <property type="entry name" value="Methyltransferase, Cobalt-precorrin-4 Transmethylase, Domain 2"/>
    <property type="match status" value="1"/>
</dbReference>
<comment type="subunit">
    <text evidence="6">Homodimer.</text>
</comment>
<comment type="catalytic activity">
    <reaction evidence="6">
        <text>2-[(3S)-amino-3-carboxypropyl]-L-histidyl-[translation elongation factor 2] + 3 S-adenosyl-L-methionine = diphthine-[translation elongation factor 2] + 3 S-adenosyl-L-homocysteine + 3 H(+)</text>
        <dbReference type="Rhea" id="RHEA:36415"/>
        <dbReference type="Rhea" id="RHEA-COMP:9749"/>
        <dbReference type="Rhea" id="RHEA-COMP:10172"/>
        <dbReference type="ChEBI" id="CHEBI:15378"/>
        <dbReference type="ChEBI" id="CHEBI:57856"/>
        <dbReference type="ChEBI" id="CHEBI:59789"/>
        <dbReference type="ChEBI" id="CHEBI:73995"/>
        <dbReference type="ChEBI" id="CHEBI:82696"/>
        <dbReference type="EC" id="2.1.1.98"/>
    </reaction>
</comment>
<feature type="binding site" evidence="6 7">
    <location>
        <position position="90"/>
    </location>
    <ligand>
        <name>S-adenosyl-L-methionine</name>
        <dbReference type="ChEBI" id="CHEBI:59789"/>
    </ligand>
</feature>
<dbReference type="UniPathway" id="UPA00559"/>
<evidence type="ECO:0000313" key="9">
    <source>
        <dbReference type="EMBL" id="CEA12841.1"/>
    </source>
</evidence>
<dbReference type="InterPro" id="IPR014776">
    <property type="entry name" value="4pyrrole_Mease_sub2"/>
</dbReference>
<feature type="domain" description="Tetrapyrrole methylase" evidence="8">
    <location>
        <begin position="7"/>
        <end position="217"/>
    </location>
</feature>
<comment type="similarity">
    <text evidence="2 6">Belongs to the diphthine synthase family.</text>
</comment>